<feature type="non-terminal residue" evidence="1">
    <location>
        <position position="1"/>
    </location>
</feature>
<proteinExistence type="predicted"/>
<evidence type="ECO:0000313" key="1">
    <source>
        <dbReference type="EMBL" id="MFB9730433.1"/>
    </source>
</evidence>
<evidence type="ECO:0008006" key="3">
    <source>
        <dbReference type="Google" id="ProtNLM"/>
    </source>
</evidence>
<organism evidence="1 2">
    <name type="scientific">Ornithinimicrobium kibberense</name>
    <dbReference type="NCBI Taxonomy" id="282060"/>
    <lineage>
        <taxon>Bacteria</taxon>
        <taxon>Bacillati</taxon>
        <taxon>Actinomycetota</taxon>
        <taxon>Actinomycetes</taxon>
        <taxon>Micrococcales</taxon>
        <taxon>Ornithinimicrobiaceae</taxon>
        <taxon>Ornithinimicrobium</taxon>
    </lineage>
</organism>
<dbReference type="EMBL" id="JBHMAX010000001">
    <property type="protein sequence ID" value="MFB9730433.1"/>
    <property type="molecule type" value="Genomic_DNA"/>
</dbReference>
<name>A0ABV5UXZ5_9MICO</name>
<dbReference type="Proteomes" id="UP001589613">
    <property type="component" value="Unassembled WGS sequence"/>
</dbReference>
<protein>
    <recommendedName>
        <fullName evidence="3">Glycosyl transferase family 4</fullName>
    </recommendedName>
</protein>
<sequence>APPAGGLDDLAGDGSARGLGGHLRAFRDGRPTTGALKVVALGVAGLLAVAPADARVPGGTGPHTLAGAGVVAGAANLANLLDLRPGRALKVALTAALPLVVRGQPAAAAVSGAGLVVLPDDLAGRTMLGDTGANPLGAAVGAAAAHRMGPRGRWATLAVLTGLTLASERVSFTRVIESTPVLRTLDRWGRQR</sequence>
<accession>A0ABV5UXZ5</accession>
<gene>
    <name evidence="1" type="ORF">ACFFN0_00045</name>
</gene>
<keyword evidence="2" id="KW-1185">Reference proteome</keyword>
<comment type="caution">
    <text evidence="1">The sequence shown here is derived from an EMBL/GenBank/DDBJ whole genome shotgun (WGS) entry which is preliminary data.</text>
</comment>
<evidence type="ECO:0000313" key="2">
    <source>
        <dbReference type="Proteomes" id="UP001589613"/>
    </source>
</evidence>
<reference evidence="1 2" key="1">
    <citation type="submission" date="2024-09" db="EMBL/GenBank/DDBJ databases">
        <authorList>
            <person name="Sun Q."/>
            <person name="Mori K."/>
        </authorList>
    </citation>
    <scope>NUCLEOTIDE SEQUENCE [LARGE SCALE GENOMIC DNA]</scope>
    <source>
        <strain evidence="1 2">JCM 12763</strain>
    </source>
</reference>